<dbReference type="EMBL" id="JANQDX010000006">
    <property type="protein sequence ID" value="KAL0922918.1"/>
    <property type="molecule type" value="Genomic_DNA"/>
</dbReference>
<dbReference type="Proteomes" id="UP001552299">
    <property type="component" value="Unassembled WGS sequence"/>
</dbReference>
<dbReference type="AlphaFoldDB" id="A0ABD0VK54"/>
<evidence type="ECO:0000313" key="2">
    <source>
        <dbReference type="EMBL" id="KAL0922918.1"/>
    </source>
</evidence>
<reference evidence="2 3" key="1">
    <citation type="journal article" date="2024" name="Plant Biotechnol. J.">
        <title>Dendrobium thyrsiflorum genome and its molecular insights into genes involved in important horticultural traits.</title>
        <authorList>
            <person name="Chen B."/>
            <person name="Wang J.Y."/>
            <person name="Zheng P.J."/>
            <person name="Li K.L."/>
            <person name="Liang Y.M."/>
            <person name="Chen X.F."/>
            <person name="Zhang C."/>
            <person name="Zhao X."/>
            <person name="He X."/>
            <person name="Zhang G.Q."/>
            <person name="Liu Z.J."/>
            <person name="Xu Q."/>
        </authorList>
    </citation>
    <scope>NUCLEOTIDE SEQUENCE [LARGE SCALE GENOMIC DNA]</scope>
    <source>
        <strain evidence="2">GZMU011</strain>
    </source>
</reference>
<evidence type="ECO:0000256" key="1">
    <source>
        <dbReference type="SAM" id="MobiDB-lite"/>
    </source>
</evidence>
<evidence type="ECO:0000313" key="3">
    <source>
        <dbReference type="Proteomes" id="UP001552299"/>
    </source>
</evidence>
<gene>
    <name evidence="2" type="ORF">M5K25_006948</name>
</gene>
<accession>A0ABD0VK54</accession>
<comment type="caution">
    <text evidence="2">The sequence shown here is derived from an EMBL/GenBank/DDBJ whole genome shotgun (WGS) entry which is preliminary data.</text>
</comment>
<feature type="region of interest" description="Disordered" evidence="1">
    <location>
        <begin position="637"/>
        <end position="660"/>
    </location>
</feature>
<proteinExistence type="predicted"/>
<organism evidence="2 3">
    <name type="scientific">Dendrobium thyrsiflorum</name>
    <name type="common">Pinecone-like raceme dendrobium</name>
    <name type="synonym">Orchid</name>
    <dbReference type="NCBI Taxonomy" id="117978"/>
    <lineage>
        <taxon>Eukaryota</taxon>
        <taxon>Viridiplantae</taxon>
        <taxon>Streptophyta</taxon>
        <taxon>Embryophyta</taxon>
        <taxon>Tracheophyta</taxon>
        <taxon>Spermatophyta</taxon>
        <taxon>Magnoliopsida</taxon>
        <taxon>Liliopsida</taxon>
        <taxon>Asparagales</taxon>
        <taxon>Orchidaceae</taxon>
        <taxon>Epidendroideae</taxon>
        <taxon>Malaxideae</taxon>
        <taxon>Dendrobiinae</taxon>
        <taxon>Dendrobium</taxon>
    </lineage>
</organism>
<protein>
    <submittedName>
        <fullName evidence="2">Uncharacterized protein</fullName>
    </submittedName>
</protein>
<name>A0ABD0VK54_DENTH</name>
<sequence length="735" mass="82494">MQRVRSHYPEGQNGRRPLALCRRKNQWEDRISNPKTDVSFKDKAFSLDIPLLVLLWIIFLQSSRGSSSWIISLQSSGGSSSWIIFLQPSGGSSLMGYPNEKKFPIEGLSFPFGSLDDVVSYRTILSNAWVRYNNRLDEQTPVNACRGSLPSRGVVKKEVAVLCRRKEEGSLPSPRSGEKGRVAVLCRRKEEGSLPSPRSGEKGSVAVLCRRKEEGSLPSPRSGEKGRVAVLCRRKEEGSLPSPRSGEKGSVAVLCRRKEEGSLPSPRSGEKGSVAVLCRRKEEGSLPSPRSGEKGSVAVLCRRKEEGSLPSPRSGEKGRVAVLCRRKEEGSLPSPRSGEKGSVAVLCRRKEEGSLPSPRSGEKGSVAVLCRREMASSSKRSKVTKGSSRNENFLSKDNETAYGKYSASKITPSRILIQSDIDFQILPLFSSTQLSFILTLSHSYHKKMFLQFLSNLRVTPECTRLTSFVMQQKVIIDKEDLGTFLHLRTEGDRLHTLIQEADISWSLVNDTLRGNKDKVHQPRVYTLLQNARIIQHVLRSSIIPKAGDRVNITPLLSLVTHLIMTNTPFDEAQLILDYIHRLSDIRHPQIKRKKNIALGHLVCYILEKKYNLIYPEPPTEEPIFFTNASFRSLFHDPSVEEEDSEGDKEAPSEPAPVPNQNAFNDIIQRFDTMETNFGQRFDQIDLHMKTQEDRHNLDMAWIRGQTDYINQNVAMINSYFTAFNPQPPPDQDPEG</sequence>
<keyword evidence="3" id="KW-1185">Reference proteome</keyword>